<evidence type="ECO:0000313" key="10">
    <source>
        <dbReference type="Proteomes" id="UP000503399"/>
    </source>
</evidence>
<organism evidence="9 10">
    <name type="scientific">Candidatus Hydrogenisulfobacillus filiaventi</name>
    <dbReference type="NCBI Taxonomy" id="2707344"/>
    <lineage>
        <taxon>Bacteria</taxon>
        <taxon>Bacillati</taxon>
        <taxon>Bacillota</taxon>
        <taxon>Clostridia</taxon>
        <taxon>Eubacteriales</taxon>
        <taxon>Clostridiales Family XVII. Incertae Sedis</taxon>
        <taxon>Candidatus Hydrogenisulfobacillus</taxon>
    </lineage>
</organism>
<dbReference type="AlphaFoldDB" id="A0A6F8ZIL4"/>
<keyword evidence="8" id="KW-0963">Cytoplasm</keyword>
<dbReference type="HAMAP" id="MF_00254">
    <property type="entry name" value="Gly_tRNA_synth_alpha"/>
    <property type="match status" value="1"/>
</dbReference>
<gene>
    <name evidence="8 9" type="primary">glyQ</name>
    <name evidence="9" type="ORF">R50_2119</name>
</gene>
<dbReference type="Gene3D" id="3.30.930.10">
    <property type="entry name" value="Bira Bifunctional Protein, Domain 2"/>
    <property type="match status" value="1"/>
</dbReference>
<comment type="similarity">
    <text evidence="1 8">Belongs to the class-II aminoacyl-tRNA synthetase family.</text>
</comment>
<dbReference type="NCBIfam" id="NF006827">
    <property type="entry name" value="PRK09348.1"/>
    <property type="match status" value="1"/>
</dbReference>
<name>A0A6F8ZIL4_9FIRM</name>
<dbReference type="Pfam" id="PF02091">
    <property type="entry name" value="tRNA-synt_2e"/>
    <property type="match status" value="1"/>
</dbReference>
<dbReference type="GO" id="GO:0005524">
    <property type="term" value="F:ATP binding"/>
    <property type="evidence" value="ECO:0007669"/>
    <property type="project" value="UniProtKB-UniRule"/>
</dbReference>
<proteinExistence type="inferred from homology"/>
<dbReference type="Proteomes" id="UP000503399">
    <property type="component" value="Chromosome"/>
</dbReference>
<evidence type="ECO:0000256" key="4">
    <source>
        <dbReference type="ARBA" id="ARBA00022840"/>
    </source>
</evidence>
<evidence type="ECO:0000313" key="9">
    <source>
        <dbReference type="EMBL" id="CAB1129616.1"/>
    </source>
</evidence>
<dbReference type="PANTHER" id="PTHR30075:SF2">
    <property type="entry name" value="GLYCINE--TRNA LIGASE, CHLOROPLASTIC_MITOCHONDRIAL 2"/>
    <property type="match status" value="1"/>
</dbReference>
<evidence type="ECO:0000256" key="8">
    <source>
        <dbReference type="HAMAP-Rule" id="MF_00254"/>
    </source>
</evidence>
<dbReference type="InterPro" id="IPR002310">
    <property type="entry name" value="Gly-tRNA_ligase_asu"/>
</dbReference>
<keyword evidence="2 8" id="KW-0436">Ligase</keyword>
<dbReference type="GO" id="GO:0005829">
    <property type="term" value="C:cytosol"/>
    <property type="evidence" value="ECO:0007669"/>
    <property type="project" value="TreeGrafter"/>
</dbReference>
<dbReference type="GO" id="GO:0006426">
    <property type="term" value="P:glycyl-tRNA aminoacylation"/>
    <property type="evidence" value="ECO:0007669"/>
    <property type="project" value="UniProtKB-UniRule"/>
</dbReference>
<keyword evidence="5 8" id="KW-0648">Protein biosynthesis</keyword>
<dbReference type="EC" id="6.1.1.14" evidence="8"/>
<evidence type="ECO:0000256" key="7">
    <source>
        <dbReference type="ARBA" id="ARBA00047937"/>
    </source>
</evidence>
<dbReference type="EMBL" id="LR778114">
    <property type="protein sequence ID" value="CAB1129616.1"/>
    <property type="molecule type" value="Genomic_DNA"/>
</dbReference>
<dbReference type="SUPFAM" id="SSF55681">
    <property type="entry name" value="Class II aaRS and biotin synthetases"/>
    <property type="match status" value="1"/>
</dbReference>
<evidence type="ECO:0000256" key="2">
    <source>
        <dbReference type="ARBA" id="ARBA00022598"/>
    </source>
</evidence>
<dbReference type="GO" id="GO:0016740">
    <property type="term" value="F:transferase activity"/>
    <property type="evidence" value="ECO:0007669"/>
    <property type="project" value="UniProtKB-ARBA"/>
</dbReference>
<keyword evidence="10" id="KW-1185">Reference proteome</keyword>
<dbReference type="Gene3D" id="1.20.58.180">
    <property type="entry name" value="Class II aaRS and biotin synthetases, domain 2"/>
    <property type="match status" value="1"/>
</dbReference>
<keyword evidence="3 8" id="KW-0547">Nucleotide-binding</keyword>
<evidence type="ECO:0000256" key="5">
    <source>
        <dbReference type="ARBA" id="ARBA00022917"/>
    </source>
</evidence>
<protein>
    <recommendedName>
        <fullName evidence="8">Glycine--tRNA ligase alpha subunit</fullName>
        <ecNumber evidence="8">6.1.1.14</ecNumber>
    </recommendedName>
    <alternativeName>
        <fullName evidence="8">Glycyl-tRNA synthetase alpha subunit</fullName>
        <shortName evidence="8">GlyRS</shortName>
    </alternativeName>
</protein>
<comment type="catalytic activity">
    <reaction evidence="7 8">
        <text>tRNA(Gly) + glycine + ATP = glycyl-tRNA(Gly) + AMP + diphosphate</text>
        <dbReference type="Rhea" id="RHEA:16013"/>
        <dbReference type="Rhea" id="RHEA-COMP:9664"/>
        <dbReference type="Rhea" id="RHEA-COMP:9683"/>
        <dbReference type="ChEBI" id="CHEBI:30616"/>
        <dbReference type="ChEBI" id="CHEBI:33019"/>
        <dbReference type="ChEBI" id="CHEBI:57305"/>
        <dbReference type="ChEBI" id="CHEBI:78442"/>
        <dbReference type="ChEBI" id="CHEBI:78522"/>
        <dbReference type="ChEBI" id="CHEBI:456215"/>
        <dbReference type="EC" id="6.1.1.14"/>
    </reaction>
</comment>
<dbReference type="InterPro" id="IPR045864">
    <property type="entry name" value="aa-tRNA-synth_II/BPL/LPL"/>
</dbReference>
<dbReference type="PANTHER" id="PTHR30075">
    <property type="entry name" value="GLYCYL-TRNA SYNTHETASE"/>
    <property type="match status" value="1"/>
</dbReference>
<comment type="subunit">
    <text evidence="8">Tetramer of two alpha and two beta subunits.</text>
</comment>
<evidence type="ECO:0000256" key="3">
    <source>
        <dbReference type="ARBA" id="ARBA00022741"/>
    </source>
</evidence>
<dbReference type="KEGG" id="hfv:R50_2119"/>
<reference evidence="9 10" key="1">
    <citation type="submission" date="2020-02" db="EMBL/GenBank/DDBJ databases">
        <authorList>
            <person name="Hogendoorn C."/>
        </authorList>
    </citation>
    <scope>NUCLEOTIDE SEQUENCE [LARGE SCALE GENOMIC DNA]</scope>
    <source>
        <strain evidence="9">R501</strain>
    </source>
</reference>
<dbReference type="PROSITE" id="PS50861">
    <property type="entry name" value="AA_TRNA_LIGASE_II_GLYAB"/>
    <property type="match status" value="1"/>
</dbReference>
<keyword evidence="4 8" id="KW-0067">ATP-binding</keyword>
<accession>A0A6F8ZIL4</accession>
<comment type="subcellular location">
    <subcellularLocation>
        <location evidence="8">Cytoplasm</location>
    </subcellularLocation>
</comment>
<dbReference type="GO" id="GO:0140096">
    <property type="term" value="F:catalytic activity, acting on a protein"/>
    <property type="evidence" value="ECO:0007669"/>
    <property type="project" value="UniProtKB-ARBA"/>
</dbReference>
<dbReference type="PRINTS" id="PR01044">
    <property type="entry name" value="TRNASYNTHGA"/>
</dbReference>
<evidence type="ECO:0000256" key="1">
    <source>
        <dbReference type="ARBA" id="ARBA00008226"/>
    </source>
</evidence>
<evidence type="ECO:0000256" key="6">
    <source>
        <dbReference type="ARBA" id="ARBA00023146"/>
    </source>
</evidence>
<sequence>MADKTDTAPVTVEGVIWALKDFWRQQGALLAEPYDVEMGAGTMHPLTFFRALGPQPWKVAYVQPSRRPVDGRYGENPNRLYQHHQFQVLLKPAPDDVLEVYLKSLEALGLDRRRHDVRFVEDNWEAPSLGAWGLGWEVWLDGMEITQFTYFQQVGGEECRPVSAEITYGLERLTSYLAGVDDVWSLWWNPEVSYRDLFQRVEWEQATYSFEAAEPRVLMDLFTTYEAESRRLIEAGVLRPGYEYLLKASHVFNLLDARGAIAVTERQAYLGRLRALARKAARSWLAAGTAAEEVR</sequence>
<dbReference type="NCBIfam" id="TIGR00388">
    <property type="entry name" value="glyQ"/>
    <property type="match status" value="1"/>
</dbReference>
<dbReference type="InterPro" id="IPR006194">
    <property type="entry name" value="Gly-tRNA-synth_heterodimer"/>
</dbReference>
<keyword evidence="6 8" id="KW-0030">Aminoacyl-tRNA synthetase</keyword>
<dbReference type="FunFam" id="3.30.930.10:FF:000006">
    <property type="entry name" value="Glycine--tRNA ligase alpha subunit"/>
    <property type="match status" value="1"/>
</dbReference>
<dbReference type="GO" id="GO:0004820">
    <property type="term" value="F:glycine-tRNA ligase activity"/>
    <property type="evidence" value="ECO:0007669"/>
    <property type="project" value="UniProtKB-UniRule"/>
</dbReference>